<gene>
    <name evidence="2" type="ORF">HDF17_003058</name>
</gene>
<dbReference type="EMBL" id="JACCCW010000002">
    <property type="protein sequence ID" value="NYF80738.1"/>
    <property type="molecule type" value="Genomic_DNA"/>
</dbReference>
<reference evidence="2 3" key="1">
    <citation type="submission" date="2020-07" db="EMBL/GenBank/DDBJ databases">
        <title>Genomic Encyclopedia of Type Strains, Phase IV (KMG-V): Genome sequencing to study the core and pangenomes of soil and plant-associated prokaryotes.</title>
        <authorList>
            <person name="Whitman W."/>
        </authorList>
    </citation>
    <scope>NUCLEOTIDE SEQUENCE [LARGE SCALE GENOMIC DNA]</scope>
    <source>
        <strain evidence="2 3">X4EP2</strain>
    </source>
</reference>
<dbReference type="RefSeq" id="WP_179492353.1">
    <property type="nucleotide sequence ID" value="NZ_JACCCW010000002.1"/>
</dbReference>
<keyword evidence="3" id="KW-1185">Reference proteome</keyword>
<feature type="domain" description="DUF2007" evidence="1">
    <location>
        <begin position="65"/>
        <end position="125"/>
    </location>
</feature>
<proteinExistence type="predicted"/>
<accession>A0A7Y9PIW5</accession>
<organism evidence="2 3">
    <name type="scientific">Granulicella arctica</name>
    <dbReference type="NCBI Taxonomy" id="940613"/>
    <lineage>
        <taxon>Bacteria</taxon>
        <taxon>Pseudomonadati</taxon>
        <taxon>Acidobacteriota</taxon>
        <taxon>Terriglobia</taxon>
        <taxon>Terriglobales</taxon>
        <taxon>Acidobacteriaceae</taxon>
        <taxon>Granulicella</taxon>
    </lineage>
</organism>
<dbReference type="Pfam" id="PF09413">
    <property type="entry name" value="DUF2007"/>
    <property type="match status" value="1"/>
</dbReference>
<dbReference type="Gene3D" id="3.30.70.790">
    <property type="entry name" value="UreE, C-terminal domain"/>
    <property type="match status" value="1"/>
</dbReference>
<dbReference type="InterPro" id="IPR018551">
    <property type="entry name" value="DUF2007"/>
</dbReference>
<dbReference type="SUPFAM" id="SSF54913">
    <property type="entry name" value="GlnB-like"/>
    <property type="match status" value="1"/>
</dbReference>
<dbReference type="InterPro" id="IPR011322">
    <property type="entry name" value="N-reg_PII-like_a/b"/>
</dbReference>
<protein>
    <recommendedName>
        <fullName evidence="1">DUF2007 domain-containing protein</fullName>
    </recommendedName>
</protein>
<dbReference type="AlphaFoldDB" id="A0A7Y9PIW5"/>
<sequence length="210" mass="23299">MANDLERRLTQMTDDELSHLGAQYHSLTDEAQGLVRAEFKRRSMEAPLIEEEPLVAAFESVSTIRQYRDQAEALLARSVLESAGISCYLRDENTIRMDWLWSNLMGGIRLQVADKDVQAAEALLTQPIPKSIAVAGEPDYEQPHCPRCQSLDVSFESTDAKVGATSILLFGFPLLFRSRETIGIAMPAGATGRMIRKILSSKAGQMKLAR</sequence>
<evidence type="ECO:0000259" key="1">
    <source>
        <dbReference type="Pfam" id="PF09413"/>
    </source>
</evidence>
<dbReference type="Proteomes" id="UP000589520">
    <property type="component" value="Unassembled WGS sequence"/>
</dbReference>
<comment type="caution">
    <text evidence="2">The sequence shown here is derived from an EMBL/GenBank/DDBJ whole genome shotgun (WGS) entry which is preliminary data.</text>
</comment>
<name>A0A7Y9PIW5_9BACT</name>
<evidence type="ECO:0000313" key="2">
    <source>
        <dbReference type="EMBL" id="NYF80738.1"/>
    </source>
</evidence>
<evidence type="ECO:0000313" key="3">
    <source>
        <dbReference type="Proteomes" id="UP000589520"/>
    </source>
</evidence>